<dbReference type="SUPFAM" id="SSF54495">
    <property type="entry name" value="UBC-like"/>
    <property type="match status" value="1"/>
</dbReference>
<dbReference type="SMART" id="SM00212">
    <property type="entry name" value="UBCc"/>
    <property type="match status" value="1"/>
</dbReference>
<dbReference type="FunFam" id="3.10.110.10:FF:000092">
    <property type="entry name" value="Constitutive photomorphogenesis protein 10"/>
    <property type="match status" value="1"/>
</dbReference>
<feature type="compositionally biased region" description="Low complexity" evidence="1">
    <location>
        <begin position="23"/>
        <end position="35"/>
    </location>
</feature>
<keyword evidence="4" id="KW-1185">Reference proteome</keyword>
<dbReference type="PROSITE" id="PS50127">
    <property type="entry name" value="UBC_2"/>
    <property type="match status" value="1"/>
</dbReference>
<dbReference type="Proteomes" id="UP001180020">
    <property type="component" value="Unassembled WGS sequence"/>
</dbReference>
<dbReference type="EMBL" id="JAUJYO010000006">
    <property type="protein sequence ID" value="KAK1315305.1"/>
    <property type="molecule type" value="Genomic_DNA"/>
</dbReference>
<name>A0AAV9ENG7_ACOCL</name>
<dbReference type="AlphaFoldDB" id="A0AAV9ENG7"/>
<gene>
    <name evidence="3" type="primary">COP10</name>
    <name evidence="3" type="ORF">QJS10_CPA06g01591</name>
</gene>
<dbReference type="InterPro" id="IPR016135">
    <property type="entry name" value="UBQ-conjugating_enzyme/RWD"/>
</dbReference>
<dbReference type="PANTHER" id="PTHR24068">
    <property type="entry name" value="UBIQUITIN-CONJUGATING ENZYME E2"/>
    <property type="match status" value="1"/>
</dbReference>
<feature type="region of interest" description="Disordered" evidence="1">
    <location>
        <begin position="1"/>
        <end position="36"/>
    </location>
</feature>
<reference evidence="3" key="2">
    <citation type="submission" date="2023-06" db="EMBL/GenBank/DDBJ databases">
        <authorList>
            <person name="Ma L."/>
            <person name="Liu K.-W."/>
            <person name="Li Z."/>
            <person name="Hsiao Y.-Y."/>
            <person name="Qi Y."/>
            <person name="Fu T."/>
            <person name="Tang G."/>
            <person name="Zhang D."/>
            <person name="Sun W.-H."/>
            <person name="Liu D.-K."/>
            <person name="Li Y."/>
            <person name="Chen G.-Z."/>
            <person name="Liu X.-D."/>
            <person name="Liao X.-Y."/>
            <person name="Jiang Y.-T."/>
            <person name="Yu X."/>
            <person name="Hao Y."/>
            <person name="Huang J."/>
            <person name="Zhao X.-W."/>
            <person name="Ke S."/>
            <person name="Chen Y.-Y."/>
            <person name="Wu W.-L."/>
            <person name="Hsu J.-L."/>
            <person name="Lin Y.-F."/>
            <person name="Huang M.-D."/>
            <person name="Li C.-Y."/>
            <person name="Huang L."/>
            <person name="Wang Z.-W."/>
            <person name="Zhao X."/>
            <person name="Zhong W.-Y."/>
            <person name="Peng D.-H."/>
            <person name="Ahmad S."/>
            <person name="Lan S."/>
            <person name="Zhang J.-S."/>
            <person name="Tsai W.-C."/>
            <person name="Van De Peer Y."/>
            <person name="Liu Z.-J."/>
        </authorList>
    </citation>
    <scope>NUCLEOTIDE SEQUENCE</scope>
    <source>
        <strain evidence="3">CP</strain>
        <tissue evidence="3">Leaves</tissue>
    </source>
</reference>
<feature type="domain" description="UBC core" evidence="2">
    <location>
        <begin position="33"/>
        <end position="179"/>
    </location>
</feature>
<evidence type="ECO:0000313" key="4">
    <source>
        <dbReference type="Proteomes" id="UP001180020"/>
    </source>
</evidence>
<evidence type="ECO:0000256" key="1">
    <source>
        <dbReference type="SAM" id="MobiDB-lite"/>
    </source>
</evidence>
<dbReference type="Gene3D" id="3.10.110.10">
    <property type="entry name" value="Ubiquitin Conjugating Enzyme"/>
    <property type="match status" value="1"/>
</dbReference>
<accession>A0AAV9ENG7</accession>
<evidence type="ECO:0000259" key="2">
    <source>
        <dbReference type="PROSITE" id="PS50127"/>
    </source>
</evidence>
<proteinExistence type="predicted"/>
<sequence>MSASNCTSSSAGGGGGGGRGRVRSWSSTTSVSSSGKRIQKEMLEFGADPPSGCSAGPKGDNLYQWVSTIMGPQGSPYKGGVFFIEISIPTDYPFKPPKVVFKTRIYHCNVDPSGNISLGILKDGWSPALTIAKVLLAVRSVLTNPDTSCPVVSSIARLYLTDKAKHDEIAAEWTLRFAQ</sequence>
<reference evidence="3" key="1">
    <citation type="journal article" date="2023" name="Nat. Commun.">
        <title>Diploid and tetraploid genomes of Acorus and the evolution of monocots.</title>
        <authorList>
            <person name="Ma L."/>
            <person name="Liu K.W."/>
            <person name="Li Z."/>
            <person name="Hsiao Y.Y."/>
            <person name="Qi Y."/>
            <person name="Fu T."/>
            <person name="Tang G.D."/>
            <person name="Zhang D."/>
            <person name="Sun W.H."/>
            <person name="Liu D.K."/>
            <person name="Li Y."/>
            <person name="Chen G.Z."/>
            <person name="Liu X.D."/>
            <person name="Liao X.Y."/>
            <person name="Jiang Y.T."/>
            <person name="Yu X."/>
            <person name="Hao Y."/>
            <person name="Huang J."/>
            <person name="Zhao X.W."/>
            <person name="Ke S."/>
            <person name="Chen Y.Y."/>
            <person name="Wu W.L."/>
            <person name="Hsu J.L."/>
            <person name="Lin Y.F."/>
            <person name="Huang M.D."/>
            <person name="Li C.Y."/>
            <person name="Huang L."/>
            <person name="Wang Z.W."/>
            <person name="Zhao X."/>
            <person name="Zhong W.Y."/>
            <person name="Peng D.H."/>
            <person name="Ahmad S."/>
            <person name="Lan S."/>
            <person name="Zhang J.S."/>
            <person name="Tsai W.C."/>
            <person name="Van de Peer Y."/>
            <person name="Liu Z.J."/>
        </authorList>
    </citation>
    <scope>NUCLEOTIDE SEQUENCE</scope>
    <source>
        <strain evidence="3">CP</strain>
    </source>
</reference>
<organism evidence="3 4">
    <name type="scientific">Acorus calamus</name>
    <name type="common">Sweet flag</name>
    <dbReference type="NCBI Taxonomy" id="4465"/>
    <lineage>
        <taxon>Eukaryota</taxon>
        <taxon>Viridiplantae</taxon>
        <taxon>Streptophyta</taxon>
        <taxon>Embryophyta</taxon>
        <taxon>Tracheophyta</taxon>
        <taxon>Spermatophyta</taxon>
        <taxon>Magnoliopsida</taxon>
        <taxon>Liliopsida</taxon>
        <taxon>Acoraceae</taxon>
        <taxon>Acorus</taxon>
    </lineage>
</organism>
<evidence type="ECO:0000313" key="3">
    <source>
        <dbReference type="EMBL" id="KAK1315305.1"/>
    </source>
</evidence>
<dbReference type="Pfam" id="PF00179">
    <property type="entry name" value="UQ_con"/>
    <property type="match status" value="1"/>
</dbReference>
<dbReference type="InterPro" id="IPR000608">
    <property type="entry name" value="UBC"/>
</dbReference>
<comment type="caution">
    <text evidence="3">The sequence shown here is derived from an EMBL/GenBank/DDBJ whole genome shotgun (WGS) entry which is preliminary data.</text>
</comment>
<protein>
    <submittedName>
        <fullName evidence="3">Constitutive photomorphogenesis protein 10</fullName>
    </submittedName>
</protein>